<evidence type="ECO:0000256" key="3">
    <source>
        <dbReference type="ARBA" id="ARBA00022771"/>
    </source>
</evidence>
<dbReference type="PROSITE" id="PS50089">
    <property type="entry name" value="ZF_RING_2"/>
    <property type="match status" value="1"/>
</dbReference>
<proteinExistence type="predicted"/>
<feature type="domain" description="RING-type" evidence="7">
    <location>
        <begin position="187"/>
        <end position="239"/>
    </location>
</feature>
<accession>A0ABP0L913</accession>
<evidence type="ECO:0000256" key="2">
    <source>
        <dbReference type="ARBA" id="ARBA00022723"/>
    </source>
</evidence>
<dbReference type="InterPro" id="IPR024766">
    <property type="entry name" value="Znf_RING_H2"/>
</dbReference>
<dbReference type="EMBL" id="CAXAMN010011359">
    <property type="protein sequence ID" value="CAK9035089.1"/>
    <property type="molecule type" value="Genomic_DNA"/>
</dbReference>
<keyword evidence="2" id="KW-0479">Metal-binding</keyword>
<organism evidence="8 9">
    <name type="scientific">Durusdinium trenchii</name>
    <dbReference type="NCBI Taxonomy" id="1381693"/>
    <lineage>
        <taxon>Eukaryota</taxon>
        <taxon>Sar</taxon>
        <taxon>Alveolata</taxon>
        <taxon>Dinophyceae</taxon>
        <taxon>Suessiales</taxon>
        <taxon>Symbiodiniaceae</taxon>
        <taxon>Durusdinium</taxon>
    </lineage>
</organism>
<evidence type="ECO:0000256" key="6">
    <source>
        <dbReference type="PROSITE-ProRule" id="PRU00175"/>
    </source>
</evidence>
<evidence type="ECO:0000256" key="1">
    <source>
        <dbReference type="ARBA" id="ARBA00004906"/>
    </source>
</evidence>
<keyword evidence="5" id="KW-0862">Zinc</keyword>
<dbReference type="Gene3D" id="3.30.40.10">
    <property type="entry name" value="Zinc/RING finger domain, C3HC4 (zinc finger)"/>
    <property type="match status" value="1"/>
</dbReference>
<dbReference type="Pfam" id="PF12678">
    <property type="entry name" value="zf-rbx1"/>
    <property type="match status" value="1"/>
</dbReference>
<dbReference type="InterPro" id="IPR051826">
    <property type="entry name" value="E3_ubiquitin-ligase_domain"/>
</dbReference>
<evidence type="ECO:0000256" key="4">
    <source>
        <dbReference type="ARBA" id="ARBA00022786"/>
    </source>
</evidence>
<evidence type="ECO:0000256" key="5">
    <source>
        <dbReference type="ARBA" id="ARBA00022833"/>
    </source>
</evidence>
<dbReference type="PANTHER" id="PTHR22765">
    <property type="entry name" value="RING FINGER AND PROTEASE ASSOCIATED DOMAIN-CONTAINING"/>
    <property type="match status" value="1"/>
</dbReference>
<dbReference type="InterPro" id="IPR013083">
    <property type="entry name" value="Znf_RING/FYVE/PHD"/>
</dbReference>
<dbReference type="SMART" id="SM00184">
    <property type="entry name" value="RING"/>
    <property type="match status" value="1"/>
</dbReference>
<dbReference type="Proteomes" id="UP001642484">
    <property type="component" value="Unassembled WGS sequence"/>
</dbReference>
<protein>
    <recommendedName>
        <fullName evidence="7">RING-type domain-containing protein</fullName>
    </recommendedName>
</protein>
<sequence>MLCDSANSDSSCCGWDVTLSPPFLKSSTRQVPPVIPARPDLTMGSAASAKRWSRPTAPPFDLDLYEVQLQRCDRDIWDMHMAVHPHIDGMVLTEFGASQAVREWNEGHPELEIQRGHVIKEINGYKDHASMKEQLSTSTSLRLLMCKVRTGSQQWAFEVQKHRERRRVAIDALVHQVEVQEGDLGPCAICHDEMVQRCDGGHDRCDALTPVRLPCNHHFHESCVKRWLLTGKHRCPLCNHDFEMVLRHESSTPLLCQG</sequence>
<dbReference type="InterPro" id="IPR001841">
    <property type="entry name" value="Znf_RING"/>
</dbReference>
<reference evidence="8 9" key="1">
    <citation type="submission" date="2024-02" db="EMBL/GenBank/DDBJ databases">
        <authorList>
            <person name="Chen Y."/>
            <person name="Shah S."/>
            <person name="Dougan E. K."/>
            <person name="Thang M."/>
            <person name="Chan C."/>
        </authorList>
    </citation>
    <scope>NUCLEOTIDE SEQUENCE [LARGE SCALE GENOMIC DNA]</scope>
</reference>
<evidence type="ECO:0000259" key="7">
    <source>
        <dbReference type="PROSITE" id="PS50089"/>
    </source>
</evidence>
<name>A0ABP0L913_9DINO</name>
<gene>
    <name evidence="8" type="ORF">CCMP2556_LOCUS19767</name>
</gene>
<dbReference type="SUPFAM" id="SSF57850">
    <property type="entry name" value="RING/U-box"/>
    <property type="match status" value="1"/>
</dbReference>
<dbReference type="CDD" id="cd16448">
    <property type="entry name" value="RING-H2"/>
    <property type="match status" value="1"/>
</dbReference>
<comment type="caution">
    <text evidence="8">The sequence shown here is derived from an EMBL/GenBank/DDBJ whole genome shotgun (WGS) entry which is preliminary data.</text>
</comment>
<keyword evidence="4" id="KW-0833">Ubl conjugation pathway</keyword>
<evidence type="ECO:0000313" key="8">
    <source>
        <dbReference type="EMBL" id="CAK9035089.1"/>
    </source>
</evidence>
<evidence type="ECO:0000313" key="9">
    <source>
        <dbReference type="Proteomes" id="UP001642484"/>
    </source>
</evidence>
<keyword evidence="3 6" id="KW-0863">Zinc-finger</keyword>
<comment type="pathway">
    <text evidence="1">Protein modification; protein ubiquitination.</text>
</comment>
<keyword evidence="9" id="KW-1185">Reference proteome</keyword>